<dbReference type="PANTHER" id="PTHR24305">
    <property type="entry name" value="CYTOCHROME P450"/>
    <property type="match status" value="1"/>
</dbReference>
<reference evidence="10 11" key="1">
    <citation type="submission" date="2018-05" db="EMBL/GenBank/DDBJ databases">
        <title>Genome sequencing and assembly of the regulated plant pathogen Lachnellula willkommii and related sister species for the development of diagnostic species identification markers.</title>
        <authorList>
            <person name="Giroux E."/>
            <person name="Bilodeau G."/>
        </authorList>
    </citation>
    <scope>NUCLEOTIDE SEQUENCE [LARGE SCALE GENOMIC DNA]</scope>
    <source>
        <strain evidence="10 11">CBS 268.59</strain>
    </source>
</reference>
<protein>
    <submittedName>
        <fullName evidence="10">Cytochrome P450 monooxygenase apf8</fullName>
    </submittedName>
</protein>
<dbReference type="Pfam" id="PF00067">
    <property type="entry name" value="p450"/>
    <property type="match status" value="1"/>
</dbReference>
<dbReference type="OrthoDB" id="1470350at2759"/>
<organism evidence="10 11">
    <name type="scientific">Lachnellula suecica</name>
    <dbReference type="NCBI Taxonomy" id="602035"/>
    <lineage>
        <taxon>Eukaryota</taxon>
        <taxon>Fungi</taxon>
        <taxon>Dikarya</taxon>
        <taxon>Ascomycota</taxon>
        <taxon>Pezizomycotina</taxon>
        <taxon>Leotiomycetes</taxon>
        <taxon>Helotiales</taxon>
        <taxon>Lachnaceae</taxon>
        <taxon>Lachnellula</taxon>
    </lineage>
</organism>
<dbReference type="PANTHER" id="PTHR24305:SF237">
    <property type="entry name" value="CYTOCHROME P450 MONOOXYGENASE ATNE-RELATED"/>
    <property type="match status" value="1"/>
</dbReference>
<evidence type="ECO:0000256" key="8">
    <source>
        <dbReference type="PIRSR" id="PIRSR602401-1"/>
    </source>
</evidence>
<evidence type="ECO:0000256" key="2">
    <source>
        <dbReference type="ARBA" id="ARBA00010617"/>
    </source>
</evidence>
<dbReference type="Proteomes" id="UP000469558">
    <property type="component" value="Unassembled WGS sequence"/>
</dbReference>
<dbReference type="CDD" id="cd11061">
    <property type="entry name" value="CYP67-like"/>
    <property type="match status" value="1"/>
</dbReference>
<dbReference type="AlphaFoldDB" id="A0A8T9CMA2"/>
<gene>
    <name evidence="10" type="primary">apf8</name>
    <name evidence="10" type="ORF">LSUE1_G002739</name>
</gene>
<keyword evidence="11" id="KW-1185">Reference proteome</keyword>
<evidence type="ECO:0000256" key="5">
    <source>
        <dbReference type="ARBA" id="ARBA00023002"/>
    </source>
</evidence>
<evidence type="ECO:0000256" key="9">
    <source>
        <dbReference type="RuleBase" id="RU000461"/>
    </source>
</evidence>
<evidence type="ECO:0000313" key="10">
    <source>
        <dbReference type="EMBL" id="TVY84954.1"/>
    </source>
</evidence>
<dbReference type="SUPFAM" id="SSF48264">
    <property type="entry name" value="Cytochrome P450"/>
    <property type="match status" value="1"/>
</dbReference>
<comment type="cofactor">
    <cofactor evidence="1 8">
        <name>heme</name>
        <dbReference type="ChEBI" id="CHEBI:30413"/>
    </cofactor>
</comment>
<sequence>MWKAHQKYGNFVRYGPNQLLVNTPKGIKDVYGTKSSDDFLKSKHYNVLSHLAANTFTHRGGKDHMRRRRVMALSASGQAVKEYESKISYHVDEFCNIVFPADDREWSQPFDMAKWCNYLSFDMMADVIFGAHYNLLGDERFRYVPEMLEMSNVRMSALVQFPGLSRFRLDKYLFTEAIFARNRFLKFVMRLVRDRMQLSKGIKCGIYEKSQSASVSERSDLYSKLAETTDPQTGATLQGDEIAAESITLVVAGSDTAACTIASAMFYLADNPSAYVKAAEEVRSRISTSADLTGIKLSACVYLRACIDEALRMSPAVGSALYREVVSDSGTMVDKNFIPPGVDVGTGTYAAHHNAQCFPDPFAYIPERWLESHSSRESIDKARSCFVPFSIGTRSCVGKSLAYAEITLVLAALFFSGDFRFADGELGYVGRGSKNDEHGRHRSNEYQLYDHIAGQKNGPWLQFAKREQLG</sequence>
<evidence type="ECO:0000256" key="3">
    <source>
        <dbReference type="ARBA" id="ARBA00022617"/>
    </source>
</evidence>
<dbReference type="InterPro" id="IPR017972">
    <property type="entry name" value="Cyt_P450_CS"/>
</dbReference>
<dbReference type="InterPro" id="IPR050121">
    <property type="entry name" value="Cytochrome_P450_monoxygenase"/>
</dbReference>
<accession>A0A8T9CMA2</accession>
<keyword evidence="5 9" id="KW-0560">Oxidoreductase</keyword>
<evidence type="ECO:0000256" key="6">
    <source>
        <dbReference type="ARBA" id="ARBA00023004"/>
    </source>
</evidence>
<evidence type="ECO:0000256" key="4">
    <source>
        <dbReference type="ARBA" id="ARBA00022723"/>
    </source>
</evidence>
<keyword evidence="7 9" id="KW-0503">Monooxygenase</keyword>
<dbReference type="GO" id="GO:0004497">
    <property type="term" value="F:monooxygenase activity"/>
    <property type="evidence" value="ECO:0007669"/>
    <property type="project" value="UniProtKB-KW"/>
</dbReference>
<evidence type="ECO:0000256" key="7">
    <source>
        <dbReference type="ARBA" id="ARBA00023033"/>
    </source>
</evidence>
<dbReference type="Gene3D" id="1.10.630.10">
    <property type="entry name" value="Cytochrome P450"/>
    <property type="match status" value="1"/>
</dbReference>
<dbReference type="InterPro" id="IPR036396">
    <property type="entry name" value="Cyt_P450_sf"/>
</dbReference>
<evidence type="ECO:0000256" key="1">
    <source>
        <dbReference type="ARBA" id="ARBA00001971"/>
    </source>
</evidence>
<name>A0A8T9CMA2_9HELO</name>
<dbReference type="GO" id="GO:0016705">
    <property type="term" value="F:oxidoreductase activity, acting on paired donors, with incorporation or reduction of molecular oxygen"/>
    <property type="evidence" value="ECO:0007669"/>
    <property type="project" value="InterPro"/>
</dbReference>
<dbReference type="PROSITE" id="PS00086">
    <property type="entry name" value="CYTOCHROME_P450"/>
    <property type="match status" value="1"/>
</dbReference>
<dbReference type="GO" id="GO:0020037">
    <property type="term" value="F:heme binding"/>
    <property type="evidence" value="ECO:0007669"/>
    <property type="project" value="InterPro"/>
</dbReference>
<proteinExistence type="inferred from homology"/>
<keyword evidence="6 8" id="KW-0408">Iron</keyword>
<dbReference type="EMBL" id="QGMK01000042">
    <property type="protein sequence ID" value="TVY84954.1"/>
    <property type="molecule type" value="Genomic_DNA"/>
</dbReference>
<comment type="caution">
    <text evidence="10">The sequence shown here is derived from an EMBL/GenBank/DDBJ whole genome shotgun (WGS) entry which is preliminary data.</text>
</comment>
<feature type="binding site" description="axial binding residue" evidence="8">
    <location>
        <position position="396"/>
    </location>
    <ligand>
        <name>heme</name>
        <dbReference type="ChEBI" id="CHEBI:30413"/>
    </ligand>
    <ligandPart>
        <name>Fe</name>
        <dbReference type="ChEBI" id="CHEBI:18248"/>
    </ligandPart>
</feature>
<keyword evidence="3 8" id="KW-0349">Heme</keyword>
<dbReference type="GO" id="GO:0005506">
    <property type="term" value="F:iron ion binding"/>
    <property type="evidence" value="ECO:0007669"/>
    <property type="project" value="InterPro"/>
</dbReference>
<evidence type="ECO:0000313" key="11">
    <source>
        <dbReference type="Proteomes" id="UP000469558"/>
    </source>
</evidence>
<keyword evidence="4 8" id="KW-0479">Metal-binding</keyword>
<dbReference type="PRINTS" id="PR00385">
    <property type="entry name" value="P450"/>
</dbReference>
<comment type="similarity">
    <text evidence="2 9">Belongs to the cytochrome P450 family.</text>
</comment>
<dbReference type="InterPro" id="IPR002401">
    <property type="entry name" value="Cyt_P450_E_grp-I"/>
</dbReference>
<dbReference type="InterPro" id="IPR001128">
    <property type="entry name" value="Cyt_P450"/>
</dbReference>
<dbReference type="PRINTS" id="PR00463">
    <property type="entry name" value="EP450I"/>
</dbReference>